<dbReference type="PROSITE" id="PS00187">
    <property type="entry name" value="TPP_ENZYMES"/>
    <property type="match status" value="1"/>
</dbReference>
<evidence type="ECO:0000313" key="8">
    <source>
        <dbReference type="EMBL" id="MQU18558.1"/>
    </source>
</evidence>
<dbReference type="InterPro" id="IPR045229">
    <property type="entry name" value="TPP_enz"/>
</dbReference>
<dbReference type="GO" id="GO:0050660">
    <property type="term" value="F:flavin adenine dinucleotide binding"/>
    <property type="evidence" value="ECO:0007669"/>
    <property type="project" value="TreeGrafter"/>
</dbReference>
<protein>
    <submittedName>
        <fullName evidence="7">Thiamine pyrophosphate-binding protein</fullName>
    </submittedName>
</protein>
<dbReference type="Pfam" id="PF00205">
    <property type="entry name" value="TPP_enzyme_M"/>
    <property type="match status" value="1"/>
</dbReference>
<dbReference type="EMBL" id="WIVT01000029">
    <property type="protein sequence ID" value="MQU18558.1"/>
    <property type="molecule type" value="Genomic_DNA"/>
</dbReference>
<organism evidence="7">
    <name type="scientific">Pseudomonas helleri</name>
    <dbReference type="NCBI Taxonomy" id="1608996"/>
    <lineage>
        <taxon>Bacteria</taxon>
        <taxon>Pseudomonadati</taxon>
        <taxon>Pseudomonadota</taxon>
        <taxon>Gammaproteobacteria</taxon>
        <taxon>Pseudomonadales</taxon>
        <taxon>Pseudomonadaceae</taxon>
        <taxon>Pseudomonas</taxon>
    </lineage>
</organism>
<evidence type="ECO:0000313" key="9">
    <source>
        <dbReference type="EMBL" id="MQU28592.1"/>
    </source>
</evidence>
<dbReference type="Proteomes" id="UP000443000">
    <property type="component" value="Unassembled WGS sequence"/>
</dbReference>
<evidence type="ECO:0000313" key="7">
    <source>
        <dbReference type="EMBL" id="MQT81004.1"/>
    </source>
</evidence>
<proteinExistence type="inferred from homology"/>
<feature type="domain" description="Thiamine pyrophosphate enzyme N-terminal TPP-binding" evidence="6">
    <location>
        <begin position="23"/>
        <end position="136"/>
    </location>
</feature>
<dbReference type="CDD" id="cd00568">
    <property type="entry name" value="TPP_enzymes"/>
    <property type="match status" value="1"/>
</dbReference>
<dbReference type="GO" id="GO:0009097">
    <property type="term" value="P:isoleucine biosynthetic process"/>
    <property type="evidence" value="ECO:0007669"/>
    <property type="project" value="TreeGrafter"/>
</dbReference>
<gene>
    <name evidence="8" type="ORF">GHN41_19200</name>
    <name evidence="7" type="ORF">GHN86_13145</name>
    <name evidence="9" type="ORF">GHO29_19115</name>
</gene>
<dbReference type="Gene3D" id="3.40.50.970">
    <property type="match status" value="2"/>
</dbReference>
<dbReference type="Pfam" id="PF02775">
    <property type="entry name" value="TPP_enzyme_C"/>
    <property type="match status" value="1"/>
</dbReference>
<dbReference type="EMBL" id="WIWC01000019">
    <property type="protein sequence ID" value="MQT81004.1"/>
    <property type="molecule type" value="Genomic_DNA"/>
</dbReference>
<dbReference type="InterPro" id="IPR029061">
    <property type="entry name" value="THDP-binding"/>
</dbReference>
<dbReference type="AlphaFoldDB" id="A0A6A7YVX2"/>
<dbReference type="InterPro" id="IPR029035">
    <property type="entry name" value="DHS-like_NAD/FAD-binding_dom"/>
</dbReference>
<dbReference type="OrthoDB" id="9785953at2"/>
<dbReference type="PANTHER" id="PTHR18968:SF120">
    <property type="entry name" value="ACETOLACTATE SYNTHASE LARGE SUBUNIT"/>
    <property type="match status" value="1"/>
</dbReference>
<dbReference type="SUPFAM" id="SSF52467">
    <property type="entry name" value="DHS-like NAD/FAD-binding domain"/>
    <property type="match status" value="1"/>
</dbReference>
<evidence type="ECO:0000256" key="2">
    <source>
        <dbReference type="ARBA" id="ARBA00023052"/>
    </source>
</evidence>
<dbReference type="PANTHER" id="PTHR18968">
    <property type="entry name" value="THIAMINE PYROPHOSPHATE ENZYMES"/>
    <property type="match status" value="1"/>
</dbReference>
<evidence type="ECO:0000259" key="5">
    <source>
        <dbReference type="Pfam" id="PF02775"/>
    </source>
</evidence>
<dbReference type="InterPro" id="IPR012001">
    <property type="entry name" value="Thiamin_PyroP_enz_TPP-bd_dom"/>
</dbReference>
<dbReference type="Gene3D" id="3.40.50.1220">
    <property type="entry name" value="TPP-binding domain"/>
    <property type="match status" value="1"/>
</dbReference>
<dbReference type="InterPro" id="IPR000399">
    <property type="entry name" value="TPP-bd_CS"/>
</dbReference>
<dbReference type="GO" id="GO:0005948">
    <property type="term" value="C:acetolactate synthase complex"/>
    <property type="evidence" value="ECO:0007669"/>
    <property type="project" value="TreeGrafter"/>
</dbReference>
<dbReference type="Pfam" id="PF02776">
    <property type="entry name" value="TPP_enzyme_N"/>
    <property type="match status" value="1"/>
</dbReference>
<dbReference type="InterPro" id="IPR011766">
    <property type="entry name" value="TPP_enzyme_TPP-bd"/>
</dbReference>
<comment type="caution">
    <text evidence="7">The sequence shown here is derived from an EMBL/GenBank/DDBJ whole genome shotgun (WGS) entry which is preliminary data.</text>
</comment>
<evidence type="ECO:0000256" key="1">
    <source>
        <dbReference type="ARBA" id="ARBA00007812"/>
    </source>
</evidence>
<dbReference type="EMBL" id="WIVW01000035">
    <property type="protein sequence ID" value="MQU28592.1"/>
    <property type="molecule type" value="Genomic_DNA"/>
</dbReference>
<dbReference type="GO" id="GO:0003984">
    <property type="term" value="F:acetolactate synthase activity"/>
    <property type="evidence" value="ECO:0007669"/>
    <property type="project" value="TreeGrafter"/>
</dbReference>
<dbReference type="GO" id="GO:0030976">
    <property type="term" value="F:thiamine pyrophosphate binding"/>
    <property type="evidence" value="ECO:0007669"/>
    <property type="project" value="InterPro"/>
</dbReference>
<name>A0A6A7YVX2_9PSED</name>
<dbReference type="CDD" id="cd07035">
    <property type="entry name" value="TPP_PYR_POX_like"/>
    <property type="match status" value="1"/>
</dbReference>
<dbReference type="SUPFAM" id="SSF52518">
    <property type="entry name" value="Thiamin diphosphate-binding fold (THDP-binding)"/>
    <property type="match status" value="2"/>
</dbReference>
<evidence type="ECO:0000313" key="11">
    <source>
        <dbReference type="Proteomes" id="UP000443000"/>
    </source>
</evidence>
<dbReference type="GO" id="GO:0000287">
    <property type="term" value="F:magnesium ion binding"/>
    <property type="evidence" value="ECO:0007669"/>
    <property type="project" value="InterPro"/>
</dbReference>
<feature type="domain" description="Thiamine pyrophosphate enzyme central" evidence="4">
    <location>
        <begin position="210"/>
        <end position="345"/>
    </location>
</feature>
<sequence length="566" mass="61293">MTSCALHARHFHIIEEWAMSERSGGQLVVDQLTKEGVQTVFCVPGESYLQVLDALHDSPIQLVVCRHEGGAGYMADAHARITNSTGVFMVTRGPGAANAMVAIHTAWQDSVPLVLFVGLIPRAETYRESFQEFDLKGWFSETSKAVFQIEHAERIPEIVSRAFALARTGRPGPVVIGLPEDMLRDQVQAQAVEPVRTLPSVPGEQALGHLQALLATASYPLVILGGGGWTPEAARQLQQWAERFELPVAVDFNCMDLIDHRSPCFVGALGYGRSQTLADALRDADLVIGIGSPLGDIVTDSWTLLPLHGHAATMLTVLPDTDCLGAMHPQALHIIADMPAIAEALLTLSPAAPVAWGLRTRALREAAERFRQPPELGGEIDLNVIFEYLRRALPEDTIGTWGAGNHAGWAGRYLRFNGYPSHLAPRNGSMGYGIPAAVAAALAWPQRQVVSVAGDGCFMMNGQELAVARGLGVKPLIIVLNNSMYGTIRTHQEMHHPHRISGTDLANPDFAAYARAFGGHGETVLKTEEFAAALDRALSSDTFSLIEIRVPQALLGPDLRMSDLHR</sequence>
<keyword evidence="2 3" id="KW-0786">Thiamine pyrophosphate</keyword>
<evidence type="ECO:0000259" key="4">
    <source>
        <dbReference type="Pfam" id="PF00205"/>
    </source>
</evidence>
<reference evidence="10 11" key="1">
    <citation type="submission" date="2019-10" db="EMBL/GenBank/DDBJ databases">
        <title>Evaluation of single-gene subtyping targets for Pseudomonas.</title>
        <authorList>
            <person name="Reichler S.J."/>
            <person name="Orsi R.H."/>
            <person name="Wiedmann M."/>
            <person name="Martin N.H."/>
            <person name="Murphy S.I."/>
        </authorList>
    </citation>
    <scope>NUCLEOTIDE SEQUENCE</scope>
    <source>
        <strain evidence="8 11">FSL R10-1594</strain>
        <strain evidence="9 10">FSL R10-1984</strain>
        <strain evidence="7">FSL R10-2339</strain>
    </source>
</reference>
<feature type="domain" description="Thiamine pyrophosphate enzyme TPP-binding" evidence="5">
    <location>
        <begin position="402"/>
        <end position="548"/>
    </location>
</feature>
<evidence type="ECO:0000256" key="3">
    <source>
        <dbReference type="RuleBase" id="RU362132"/>
    </source>
</evidence>
<evidence type="ECO:0000313" key="10">
    <source>
        <dbReference type="Proteomes" id="UP000437970"/>
    </source>
</evidence>
<dbReference type="Proteomes" id="UP000437970">
    <property type="component" value="Unassembled WGS sequence"/>
</dbReference>
<dbReference type="InterPro" id="IPR012000">
    <property type="entry name" value="Thiamin_PyroP_enz_cen_dom"/>
</dbReference>
<accession>A0A6A7YVX2</accession>
<dbReference type="FunFam" id="3.40.50.970:FF:000007">
    <property type="entry name" value="Acetolactate synthase"/>
    <property type="match status" value="1"/>
</dbReference>
<dbReference type="GO" id="GO:0009099">
    <property type="term" value="P:L-valine biosynthetic process"/>
    <property type="evidence" value="ECO:0007669"/>
    <property type="project" value="TreeGrafter"/>
</dbReference>
<dbReference type="NCBIfam" id="NF006052">
    <property type="entry name" value="PRK08199.1"/>
    <property type="match status" value="1"/>
</dbReference>
<evidence type="ECO:0000259" key="6">
    <source>
        <dbReference type="Pfam" id="PF02776"/>
    </source>
</evidence>
<comment type="similarity">
    <text evidence="1 3">Belongs to the TPP enzyme family.</text>
</comment>